<feature type="region of interest" description="Disordered" evidence="1">
    <location>
        <begin position="1"/>
        <end position="34"/>
    </location>
</feature>
<evidence type="ECO:0000256" key="1">
    <source>
        <dbReference type="SAM" id="MobiDB-lite"/>
    </source>
</evidence>
<gene>
    <name evidence="2" type="ORF">J1605_000980</name>
</gene>
<comment type="caution">
    <text evidence="2">The sequence shown here is derived from an EMBL/GenBank/DDBJ whole genome shotgun (WGS) entry which is preliminary data.</text>
</comment>
<accession>A0AB34GPN1</accession>
<dbReference type="EMBL" id="JAIQCJ010002152">
    <property type="protein sequence ID" value="KAJ8780937.1"/>
    <property type="molecule type" value="Genomic_DNA"/>
</dbReference>
<name>A0AB34GPN1_ESCRO</name>
<organism evidence="2 3">
    <name type="scientific">Eschrichtius robustus</name>
    <name type="common">California gray whale</name>
    <name type="synonym">Eschrichtius gibbosus</name>
    <dbReference type="NCBI Taxonomy" id="9764"/>
    <lineage>
        <taxon>Eukaryota</taxon>
        <taxon>Metazoa</taxon>
        <taxon>Chordata</taxon>
        <taxon>Craniata</taxon>
        <taxon>Vertebrata</taxon>
        <taxon>Euteleostomi</taxon>
        <taxon>Mammalia</taxon>
        <taxon>Eutheria</taxon>
        <taxon>Laurasiatheria</taxon>
        <taxon>Artiodactyla</taxon>
        <taxon>Whippomorpha</taxon>
        <taxon>Cetacea</taxon>
        <taxon>Mysticeti</taxon>
        <taxon>Eschrichtiidae</taxon>
        <taxon>Eschrichtius</taxon>
    </lineage>
</organism>
<evidence type="ECO:0000313" key="2">
    <source>
        <dbReference type="EMBL" id="KAJ8780937.1"/>
    </source>
</evidence>
<evidence type="ECO:0000313" key="3">
    <source>
        <dbReference type="Proteomes" id="UP001159641"/>
    </source>
</evidence>
<keyword evidence="3" id="KW-1185">Reference proteome</keyword>
<proteinExistence type="predicted"/>
<dbReference type="Proteomes" id="UP001159641">
    <property type="component" value="Unassembled WGS sequence"/>
</dbReference>
<sequence>MDGAHRAALQLQQLPPASSADPKQADPPSVQEKV</sequence>
<reference evidence="2 3" key="1">
    <citation type="submission" date="2022-11" db="EMBL/GenBank/DDBJ databases">
        <title>Whole genome sequence of Eschrichtius robustus ER-17-0199.</title>
        <authorList>
            <person name="Bruniche-Olsen A."/>
            <person name="Black A.N."/>
            <person name="Fields C.J."/>
            <person name="Walden K."/>
            <person name="Dewoody J.A."/>
        </authorList>
    </citation>
    <scope>NUCLEOTIDE SEQUENCE [LARGE SCALE GENOMIC DNA]</scope>
    <source>
        <strain evidence="2">ER-17-0199</strain>
        <tissue evidence="2">Blubber</tissue>
    </source>
</reference>
<protein>
    <submittedName>
        <fullName evidence="2">Uncharacterized protein</fullName>
    </submittedName>
</protein>
<dbReference type="AlphaFoldDB" id="A0AB34GPN1"/>